<keyword evidence="3 4" id="KW-0663">Pyridoxal phosphate</keyword>
<comment type="cofactor">
    <cofactor evidence="1">
        <name>pyridoxal 5'-phosphate</name>
        <dbReference type="ChEBI" id="CHEBI:597326"/>
    </cofactor>
</comment>
<comment type="caution">
    <text evidence="5">The sequence shown here is derived from an EMBL/GenBank/DDBJ whole genome shotgun (WGS) entry which is preliminary data.</text>
</comment>
<evidence type="ECO:0000256" key="1">
    <source>
        <dbReference type="ARBA" id="ARBA00001933"/>
    </source>
</evidence>
<dbReference type="Pfam" id="PF00202">
    <property type="entry name" value="Aminotran_3"/>
    <property type="match status" value="1"/>
</dbReference>
<dbReference type="GO" id="GO:0030170">
    <property type="term" value="F:pyridoxal phosphate binding"/>
    <property type="evidence" value="ECO:0007669"/>
    <property type="project" value="InterPro"/>
</dbReference>
<dbReference type="InterPro" id="IPR049704">
    <property type="entry name" value="Aminotrans_3_PPA_site"/>
</dbReference>
<proteinExistence type="inferred from homology"/>
<dbReference type="GO" id="GO:0008483">
    <property type="term" value="F:transaminase activity"/>
    <property type="evidence" value="ECO:0007669"/>
    <property type="project" value="UniProtKB-KW"/>
</dbReference>
<evidence type="ECO:0000256" key="4">
    <source>
        <dbReference type="RuleBase" id="RU003560"/>
    </source>
</evidence>
<dbReference type="RefSeq" id="WP_183750106.1">
    <property type="nucleotide sequence ID" value="NZ_JACICC010000001.1"/>
</dbReference>
<keyword evidence="6" id="KW-1185">Reference proteome</keyword>
<dbReference type="Gene3D" id="3.90.1150.10">
    <property type="entry name" value="Aspartate Aminotransferase, domain 1"/>
    <property type="match status" value="1"/>
</dbReference>
<dbReference type="EMBL" id="JACICC010000001">
    <property type="protein sequence ID" value="MBB3808058.1"/>
    <property type="molecule type" value="Genomic_DNA"/>
</dbReference>
<dbReference type="InterPro" id="IPR005814">
    <property type="entry name" value="Aminotrans_3"/>
</dbReference>
<dbReference type="InterPro" id="IPR015421">
    <property type="entry name" value="PyrdxlP-dep_Trfase_major"/>
</dbReference>
<sequence>MKPVDTAMANAFVAGKVPLSPQTEQLISDRARLLGPAYRLMYEEPLHFVKGEGVWLIDANGRRYLDAYNNVTSLGHCHPAVVEAIARQAGILATNTRYLQDGILQLAETLLATMPEEPGHMMLTCTGSEANDLAWRIARGFSGGTGIVVTQTAYHGITDAVAQYSPSLGPSVDLGRHVALVPAPGDPGAEGPDGFAEAVEYAIAGLRRHGIRPAMLIVDTMFTSDGVRAGPTGFLAPAVEAIRRAGGLFVADEVQPGFARTGERFWGFQRHGVMPDIVTMGKPMGNGHPVAGIVVRPQVVDEFGRNARYFNTFGGNTVSCAAALAVLNVIARDGLQANSLAMGQRLMEGLRSLAGRYPILAELRGAGLMIGAEIRSGGQPDREATARIVNGMRAEGVLISSCGKHHNVLKIRPPLIIDAAQVDLFTETLGRVLEGVSA</sequence>
<dbReference type="Gene3D" id="3.40.640.10">
    <property type="entry name" value="Type I PLP-dependent aspartate aminotransferase-like (Major domain)"/>
    <property type="match status" value="1"/>
</dbReference>
<evidence type="ECO:0000256" key="2">
    <source>
        <dbReference type="ARBA" id="ARBA00008954"/>
    </source>
</evidence>
<evidence type="ECO:0000313" key="5">
    <source>
        <dbReference type="EMBL" id="MBB3808058.1"/>
    </source>
</evidence>
<dbReference type="CDD" id="cd00610">
    <property type="entry name" value="OAT_like"/>
    <property type="match status" value="1"/>
</dbReference>
<name>A0A7W5Z117_9HYPH</name>
<keyword evidence="5" id="KW-0032">Aminotransferase</keyword>
<dbReference type="SUPFAM" id="SSF53383">
    <property type="entry name" value="PLP-dependent transferases"/>
    <property type="match status" value="1"/>
</dbReference>
<dbReference type="PANTHER" id="PTHR45688:SF13">
    <property type="entry name" value="ALANINE--GLYOXYLATE AMINOTRANSFERASE 2-LIKE"/>
    <property type="match status" value="1"/>
</dbReference>
<accession>A0A7W5Z117</accession>
<dbReference type="PANTHER" id="PTHR45688">
    <property type="match status" value="1"/>
</dbReference>
<dbReference type="InterPro" id="IPR015422">
    <property type="entry name" value="PyrdxlP-dep_Trfase_small"/>
</dbReference>
<keyword evidence="5" id="KW-0808">Transferase</keyword>
<comment type="similarity">
    <text evidence="2 4">Belongs to the class-III pyridoxal-phosphate-dependent aminotransferase family.</text>
</comment>
<dbReference type="PROSITE" id="PS00600">
    <property type="entry name" value="AA_TRANSFER_CLASS_3"/>
    <property type="match status" value="1"/>
</dbReference>
<protein>
    <submittedName>
        <fullName evidence="5">4-aminobutyrate aminotransferase-like enzyme</fullName>
    </submittedName>
</protein>
<organism evidence="5 6">
    <name type="scientific">Pseudochelatococcus contaminans</name>
    <dbReference type="NCBI Taxonomy" id="1538103"/>
    <lineage>
        <taxon>Bacteria</taxon>
        <taxon>Pseudomonadati</taxon>
        <taxon>Pseudomonadota</taxon>
        <taxon>Alphaproteobacteria</taxon>
        <taxon>Hyphomicrobiales</taxon>
        <taxon>Chelatococcaceae</taxon>
        <taxon>Pseudochelatococcus</taxon>
    </lineage>
</organism>
<gene>
    <name evidence="5" type="ORF">FHS81_000112</name>
</gene>
<evidence type="ECO:0000313" key="6">
    <source>
        <dbReference type="Proteomes" id="UP000537592"/>
    </source>
</evidence>
<dbReference type="AlphaFoldDB" id="A0A7W5Z117"/>
<reference evidence="5 6" key="1">
    <citation type="submission" date="2020-08" db="EMBL/GenBank/DDBJ databases">
        <title>Genomic Encyclopedia of Type Strains, Phase IV (KMG-IV): sequencing the most valuable type-strain genomes for metagenomic binning, comparative biology and taxonomic classification.</title>
        <authorList>
            <person name="Goeker M."/>
        </authorList>
    </citation>
    <scope>NUCLEOTIDE SEQUENCE [LARGE SCALE GENOMIC DNA]</scope>
    <source>
        <strain evidence="5 6">DSM 28760</strain>
    </source>
</reference>
<dbReference type="Proteomes" id="UP000537592">
    <property type="component" value="Unassembled WGS sequence"/>
</dbReference>
<dbReference type="PIRSF" id="PIRSF000521">
    <property type="entry name" value="Transaminase_4ab_Lys_Orn"/>
    <property type="match status" value="1"/>
</dbReference>
<evidence type="ECO:0000256" key="3">
    <source>
        <dbReference type="ARBA" id="ARBA00022898"/>
    </source>
</evidence>
<dbReference type="InterPro" id="IPR015424">
    <property type="entry name" value="PyrdxlP-dep_Trfase"/>
</dbReference>